<accession>A0AAU9M2E2</accession>
<comment type="caution">
    <text evidence="2">The sequence shown here is derived from an EMBL/GenBank/DDBJ whole genome shotgun (WGS) entry which is preliminary data.</text>
</comment>
<evidence type="ECO:0000313" key="2">
    <source>
        <dbReference type="EMBL" id="CAH1418788.1"/>
    </source>
</evidence>
<name>A0AAU9M2E2_9ASTR</name>
<evidence type="ECO:0000256" key="1">
    <source>
        <dbReference type="SAM" id="SignalP"/>
    </source>
</evidence>
<proteinExistence type="predicted"/>
<sequence>MMAINPFLVFFFGFLILRTDIVDGNTLVGAENDTVQQTDNLPPLSAPEVNKILDVFAYIRKVLVNRVGQTGDTDGGSRGCSTDRCRVGGSVVAGKGGDAK</sequence>
<dbReference type="EMBL" id="CAKMRJ010000113">
    <property type="protein sequence ID" value="CAH1418788.1"/>
    <property type="molecule type" value="Genomic_DNA"/>
</dbReference>
<keyword evidence="1" id="KW-0732">Signal</keyword>
<protein>
    <submittedName>
        <fullName evidence="2">Uncharacterized protein</fullName>
    </submittedName>
</protein>
<feature type="signal peptide" evidence="1">
    <location>
        <begin position="1"/>
        <end position="24"/>
    </location>
</feature>
<evidence type="ECO:0000313" key="3">
    <source>
        <dbReference type="Proteomes" id="UP001157418"/>
    </source>
</evidence>
<reference evidence="2 3" key="1">
    <citation type="submission" date="2022-01" db="EMBL/GenBank/DDBJ databases">
        <authorList>
            <person name="Xiong W."/>
            <person name="Schranz E."/>
        </authorList>
    </citation>
    <scope>NUCLEOTIDE SEQUENCE [LARGE SCALE GENOMIC DNA]</scope>
</reference>
<organism evidence="2 3">
    <name type="scientific">Lactuca virosa</name>
    <dbReference type="NCBI Taxonomy" id="75947"/>
    <lineage>
        <taxon>Eukaryota</taxon>
        <taxon>Viridiplantae</taxon>
        <taxon>Streptophyta</taxon>
        <taxon>Embryophyta</taxon>
        <taxon>Tracheophyta</taxon>
        <taxon>Spermatophyta</taxon>
        <taxon>Magnoliopsida</taxon>
        <taxon>eudicotyledons</taxon>
        <taxon>Gunneridae</taxon>
        <taxon>Pentapetalae</taxon>
        <taxon>asterids</taxon>
        <taxon>campanulids</taxon>
        <taxon>Asterales</taxon>
        <taxon>Asteraceae</taxon>
        <taxon>Cichorioideae</taxon>
        <taxon>Cichorieae</taxon>
        <taxon>Lactucinae</taxon>
        <taxon>Lactuca</taxon>
    </lineage>
</organism>
<feature type="chain" id="PRO_5043762322" evidence="1">
    <location>
        <begin position="25"/>
        <end position="100"/>
    </location>
</feature>
<keyword evidence="3" id="KW-1185">Reference proteome</keyword>
<dbReference type="AlphaFoldDB" id="A0AAU9M2E2"/>
<gene>
    <name evidence="2" type="ORF">LVIROSA_LOCUS6363</name>
</gene>
<dbReference type="Proteomes" id="UP001157418">
    <property type="component" value="Unassembled WGS sequence"/>
</dbReference>